<evidence type="ECO:0000313" key="1">
    <source>
        <dbReference type="EMBL" id="SAY46365.1"/>
    </source>
</evidence>
<sequence>MNLTAFGQAVTLKEYEHTLLKRRAKLGIQTSLRLNDGCNAD</sequence>
<reference evidence="1" key="1">
    <citation type="submission" date="2016-05" db="EMBL/GenBank/DDBJ databases">
        <authorList>
            <person name="Cock P.J.A."/>
            <person name="Cock P.J.A."/>
        </authorList>
    </citation>
    <scope>NUCLEOTIDE SEQUENCE</scope>
    <source>
        <strain evidence="1">PWN146_assembly</strain>
    </source>
</reference>
<dbReference type="EMBL" id="LT575490">
    <property type="protein sequence ID" value="SAY46365.1"/>
    <property type="molecule type" value="Genomic_DNA"/>
</dbReference>
<proteinExistence type="predicted"/>
<accession>A0A1C3HMW5</accession>
<protein>
    <submittedName>
        <fullName evidence="1">Uncharacterized protein</fullName>
    </submittedName>
</protein>
<organism evidence="1">
    <name type="scientific">Serratia marcescens</name>
    <dbReference type="NCBI Taxonomy" id="615"/>
    <lineage>
        <taxon>Bacteria</taxon>
        <taxon>Pseudomonadati</taxon>
        <taxon>Pseudomonadota</taxon>
        <taxon>Gammaproteobacteria</taxon>
        <taxon>Enterobacterales</taxon>
        <taxon>Yersiniaceae</taxon>
        <taxon>Serratia</taxon>
    </lineage>
</organism>
<name>A0A1C3HMW5_SERMA</name>
<dbReference type="AlphaFoldDB" id="A0A1C3HMW5"/>
<gene>
    <name evidence="1" type="ORF">PWN146_05134</name>
</gene>